<organism evidence="1 2">
    <name type="scientific">Globodera pallida</name>
    <name type="common">Potato cyst nematode worm</name>
    <name type="synonym">Heterodera pallida</name>
    <dbReference type="NCBI Taxonomy" id="36090"/>
    <lineage>
        <taxon>Eukaryota</taxon>
        <taxon>Metazoa</taxon>
        <taxon>Ecdysozoa</taxon>
        <taxon>Nematoda</taxon>
        <taxon>Chromadorea</taxon>
        <taxon>Rhabditida</taxon>
        <taxon>Tylenchina</taxon>
        <taxon>Tylenchomorpha</taxon>
        <taxon>Tylenchoidea</taxon>
        <taxon>Heteroderidae</taxon>
        <taxon>Heteroderinae</taxon>
        <taxon>Globodera</taxon>
    </lineage>
</organism>
<dbReference type="AlphaFoldDB" id="A0A183BW04"/>
<reference evidence="1" key="2">
    <citation type="submission" date="2014-05" db="EMBL/GenBank/DDBJ databases">
        <title>The genome and life-stage specific transcriptomes of Globodera pallida elucidate key aspects of plant parasitism by a cyst nematode.</title>
        <authorList>
            <person name="Cotton J.A."/>
            <person name="Lilley C.J."/>
            <person name="Jones L.M."/>
            <person name="Kikuchi T."/>
            <person name="Reid A.J."/>
            <person name="Thorpe P."/>
            <person name="Tsai I.J."/>
            <person name="Beasley H."/>
            <person name="Blok V."/>
            <person name="Cock P.J.A."/>
            <person name="Van den Akker S.E."/>
            <person name="Holroyd N."/>
            <person name="Hunt M."/>
            <person name="Mantelin S."/>
            <person name="Naghra H."/>
            <person name="Pain A."/>
            <person name="Palomares-Rius J.E."/>
            <person name="Zarowiecki M."/>
            <person name="Berriman M."/>
            <person name="Jones J.T."/>
            <person name="Urwin P.E."/>
        </authorList>
    </citation>
    <scope>NUCLEOTIDE SEQUENCE [LARGE SCALE GENOMIC DNA]</scope>
    <source>
        <strain evidence="1">Lindley</strain>
    </source>
</reference>
<reference evidence="1" key="1">
    <citation type="submission" date="2013-12" db="EMBL/GenBank/DDBJ databases">
        <authorList>
            <person name="Aslett M."/>
        </authorList>
    </citation>
    <scope>NUCLEOTIDE SEQUENCE [LARGE SCALE GENOMIC DNA]</scope>
    <source>
        <strain evidence="1">Lindley</strain>
    </source>
</reference>
<proteinExistence type="predicted"/>
<dbReference type="Proteomes" id="UP000050741">
    <property type="component" value="Unassembled WGS sequence"/>
</dbReference>
<keyword evidence="1" id="KW-1185">Reference proteome</keyword>
<evidence type="ECO:0000313" key="1">
    <source>
        <dbReference type="Proteomes" id="UP000050741"/>
    </source>
</evidence>
<protein>
    <submittedName>
        <fullName evidence="2">Ubiquitinyl hydrolase 1</fullName>
    </submittedName>
</protein>
<sequence>MSDNESEAEQQQQMEGMRSFVNTSEAVNFIIRLRAFAGIEPFKLTNNWTGEQLSLRQMDETYWLLVRCPIGREEDKWTNWEKEAIEWKWRRQWNLIRISLSDGDIGDGMVESNEGPSEPTD</sequence>
<evidence type="ECO:0000313" key="2">
    <source>
        <dbReference type="WBParaSite" id="GPLIN_000479200"/>
    </source>
</evidence>
<reference evidence="2" key="3">
    <citation type="submission" date="2016-06" db="UniProtKB">
        <authorList>
            <consortium name="WormBaseParasite"/>
        </authorList>
    </citation>
    <scope>IDENTIFICATION</scope>
</reference>
<accession>A0A183BW04</accession>
<dbReference type="WBParaSite" id="GPLIN_000479200">
    <property type="protein sequence ID" value="GPLIN_000479200"/>
    <property type="gene ID" value="GPLIN_000479200"/>
</dbReference>
<name>A0A183BW04_GLOPA</name>